<name>A0A6S7HFC3_PARCT</name>
<organism evidence="1 2">
    <name type="scientific">Paramuricea clavata</name>
    <name type="common">Red gorgonian</name>
    <name type="synonym">Violescent sea-whip</name>
    <dbReference type="NCBI Taxonomy" id="317549"/>
    <lineage>
        <taxon>Eukaryota</taxon>
        <taxon>Metazoa</taxon>
        <taxon>Cnidaria</taxon>
        <taxon>Anthozoa</taxon>
        <taxon>Octocorallia</taxon>
        <taxon>Malacalcyonacea</taxon>
        <taxon>Plexauridae</taxon>
        <taxon>Paramuricea</taxon>
    </lineage>
</organism>
<evidence type="ECO:0000313" key="1">
    <source>
        <dbReference type="EMBL" id="CAB4001873.1"/>
    </source>
</evidence>
<evidence type="ECO:0000313" key="2">
    <source>
        <dbReference type="Proteomes" id="UP001152795"/>
    </source>
</evidence>
<dbReference type="OrthoDB" id="5953261at2759"/>
<comment type="caution">
    <text evidence="1">The sequence shown here is derived from an EMBL/GenBank/DDBJ whole genome shotgun (WGS) entry which is preliminary data.</text>
</comment>
<dbReference type="EMBL" id="CACRXK020004198">
    <property type="protein sequence ID" value="CAB4001873.1"/>
    <property type="molecule type" value="Genomic_DNA"/>
</dbReference>
<reference evidence="1" key="1">
    <citation type="submission" date="2020-04" db="EMBL/GenBank/DDBJ databases">
        <authorList>
            <person name="Alioto T."/>
            <person name="Alioto T."/>
            <person name="Gomez Garrido J."/>
        </authorList>
    </citation>
    <scope>NUCLEOTIDE SEQUENCE</scope>
    <source>
        <strain evidence="1">A484AB</strain>
    </source>
</reference>
<protein>
    <submittedName>
        <fullName evidence="1">Uncharacterized protein</fullName>
    </submittedName>
</protein>
<gene>
    <name evidence="1" type="ORF">PACLA_8A062748</name>
</gene>
<proteinExistence type="predicted"/>
<accession>A0A6S7HFC3</accession>
<dbReference type="Proteomes" id="UP001152795">
    <property type="component" value="Unassembled WGS sequence"/>
</dbReference>
<dbReference type="AlphaFoldDB" id="A0A6S7HFC3"/>
<keyword evidence="2" id="KW-1185">Reference proteome</keyword>
<dbReference type="Gene3D" id="2.10.80.10">
    <property type="entry name" value="Lipase, subunit A"/>
    <property type="match status" value="1"/>
</dbReference>
<sequence>MNQSYHVVILAFLTLLADAKSIKTTCKENAMCDTGECCVFGVCMPFIPVGKRCSLLQQIMSVQCPCAIGSSCTLTNTFSAETMSCQNIKSPQYLETVENRDSKHIESNNIEDQ</sequence>